<evidence type="ECO:0000256" key="7">
    <source>
        <dbReference type="ARBA" id="ARBA00022989"/>
    </source>
</evidence>
<organism evidence="11 12">
    <name type="scientific">Aspergillus wentii DTO 134E9</name>
    <dbReference type="NCBI Taxonomy" id="1073089"/>
    <lineage>
        <taxon>Eukaryota</taxon>
        <taxon>Fungi</taxon>
        <taxon>Dikarya</taxon>
        <taxon>Ascomycota</taxon>
        <taxon>Pezizomycotina</taxon>
        <taxon>Eurotiomycetes</taxon>
        <taxon>Eurotiomycetidae</taxon>
        <taxon>Eurotiales</taxon>
        <taxon>Aspergillaceae</taxon>
        <taxon>Aspergillus</taxon>
        <taxon>Aspergillus subgen. Cremei</taxon>
    </lineage>
</organism>
<name>A0A1L9RZ29_ASPWE</name>
<evidence type="ECO:0000256" key="3">
    <source>
        <dbReference type="ARBA" id="ARBA00022516"/>
    </source>
</evidence>
<dbReference type="PANTHER" id="PTHR12317">
    <property type="entry name" value="DIACYLGLYCEROL O-ACYLTRANSFERASE"/>
    <property type="match status" value="1"/>
</dbReference>
<dbReference type="Pfam" id="PF00201">
    <property type="entry name" value="UDPGT"/>
    <property type="match status" value="1"/>
</dbReference>
<dbReference type="RefSeq" id="XP_040693896.1">
    <property type="nucleotide sequence ID" value="XM_040838245.1"/>
</dbReference>
<evidence type="ECO:0000256" key="5">
    <source>
        <dbReference type="ARBA" id="ARBA00022692"/>
    </source>
</evidence>
<evidence type="ECO:0000313" key="12">
    <source>
        <dbReference type="Proteomes" id="UP000184383"/>
    </source>
</evidence>
<dbReference type="GeneID" id="63754093"/>
<accession>A0A1L9RZ29</accession>
<keyword evidence="4" id="KW-0808">Transferase</keyword>
<dbReference type="Gene3D" id="3.40.50.2000">
    <property type="entry name" value="Glycogen Phosphorylase B"/>
    <property type="match status" value="2"/>
</dbReference>
<dbReference type="EMBL" id="KV878209">
    <property type="protein sequence ID" value="OJJ40220.1"/>
    <property type="molecule type" value="Genomic_DNA"/>
</dbReference>
<evidence type="ECO:0000256" key="2">
    <source>
        <dbReference type="ARBA" id="ARBA00005420"/>
    </source>
</evidence>
<gene>
    <name evidence="11" type="ORF">ASPWEDRAFT_55693</name>
</gene>
<keyword evidence="12" id="KW-1185">Reference proteome</keyword>
<dbReference type="InterPro" id="IPR007130">
    <property type="entry name" value="DAGAT"/>
</dbReference>
<dbReference type="VEuPathDB" id="FungiDB:ASPWEDRAFT_55693"/>
<dbReference type="GO" id="GO:0008194">
    <property type="term" value="F:UDP-glycosyltransferase activity"/>
    <property type="evidence" value="ECO:0007669"/>
    <property type="project" value="InterPro"/>
</dbReference>
<dbReference type="Proteomes" id="UP000184383">
    <property type="component" value="Unassembled WGS sequence"/>
</dbReference>
<sequence>MAPKTPRVLFLANSEHGQTNIILALIHELLVRGDIDVHLGSFPVLERRLEKLLKDNAHAYDASFRSRIHFHPVRGPSNTDVFIRTGKRGAFHPPGYSGSILGFQSLIEDIWGWNEEEYVDVYESCVEIVHKADPSIMVVDFFFLQGRDAAFNTGHTAILQNTTALSHIVLGLQKNNAWAWKYPLPGTGFPYPLPWHLIPSNTMACIKTAKMYHGSGRRRDIRDWRIKHKIHGRFPFADAWRPDRLHLSPALKELDWPFDVPDNVVACGPILLPCASVKTQDPEMDTWLAKAPTILVNLGTLYAPDPDVALHIASGLKGFLDSWPDKNVQVLWKLPKHPHDDDDVYNRSVGALEEERKTDRVRIQPWFEVEPLAMLETGRIVCSVHHGGANSWYEAIQNGVPHVILPAWQDCYENAARAEWLGIGVYGNKSRAPNIDSKELSKALRKVMSSDSYQKKATELSRLCHKKEGRVAGCEKIVELAYNPDKMKIQLPDIKEEDHRGELSTVKSKSGKTLETVKPRYEGKPTSKYASHLHLLHEKIANHALNRSLPRGILETLIVLLTSNAWFLLPTIGYSLLLIPRLRYFVLLYILYIKYLASAHKTGTSPLRNDTFRSSWFWKLYASYFPLTLYRSAPLSPKKRYIFGYHPHGIAIRGAVGAFAADGAGFSDLFPGIDNTLLMKDSSFHAPLLREYLLSLGLSGVSRSSCIKNLTRGGHDGRGMGRSITIAVGGSREYAIAQPGKMGVVVKIRKGFVRVAVETGADLVPVLSFGENELFDQVDMNSSSVGGLVARIWETYVGHKVTFALGRFGIFLPYRRPMNVVVGAPIEVKQQRWDPDQKYIDELHERYVEELGKLFGEWKDVFGVDKSVKFEVVG</sequence>
<evidence type="ECO:0000256" key="8">
    <source>
        <dbReference type="ARBA" id="ARBA00023098"/>
    </source>
</evidence>
<dbReference type="GO" id="GO:0005789">
    <property type="term" value="C:endoplasmic reticulum membrane"/>
    <property type="evidence" value="ECO:0007669"/>
    <property type="project" value="UniProtKB-SubCell"/>
</dbReference>
<keyword evidence="6" id="KW-0256">Endoplasmic reticulum</keyword>
<evidence type="ECO:0000256" key="1">
    <source>
        <dbReference type="ARBA" id="ARBA00004477"/>
    </source>
</evidence>
<dbReference type="Pfam" id="PF03982">
    <property type="entry name" value="DAGAT"/>
    <property type="match status" value="1"/>
</dbReference>
<dbReference type="GO" id="GO:0019432">
    <property type="term" value="P:triglyceride biosynthetic process"/>
    <property type="evidence" value="ECO:0007669"/>
    <property type="project" value="TreeGrafter"/>
</dbReference>
<dbReference type="GO" id="GO:0004144">
    <property type="term" value="F:diacylglycerol O-acyltransferase activity"/>
    <property type="evidence" value="ECO:0007669"/>
    <property type="project" value="TreeGrafter"/>
</dbReference>
<keyword evidence="7" id="KW-1133">Transmembrane helix</keyword>
<proteinExistence type="inferred from homology"/>
<dbReference type="CDD" id="cd03784">
    <property type="entry name" value="GT1_Gtf-like"/>
    <property type="match status" value="1"/>
</dbReference>
<dbReference type="PANTHER" id="PTHR12317:SF61">
    <property type="entry name" value="DIACYLGLYCEROL O-ACYLTRANSFERASE"/>
    <property type="match status" value="1"/>
</dbReference>
<dbReference type="InterPro" id="IPR002213">
    <property type="entry name" value="UDP_glucos_trans"/>
</dbReference>
<dbReference type="STRING" id="1073089.A0A1L9RZ29"/>
<keyword evidence="8" id="KW-0443">Lipid metabolism</keyword>
<evidence type="ECO:0000256" key="9">
    <source>
        <dbReference type="ARBA" id="ARBA00023136"/>
    </source>
</evidence>
<keyword evidence="10" id="KW-0012">Acyltransferase</keyword>
<keyword evidence="5" id="KW-0812">Transmembrane</keyword>
<evidence type="ECO:0000256" key="6">
    <source>
        <dbReference type="ARBA" id="ARBA00022824"/>
    </source>
</evidence>
<comment type="subcellular location">
    <subcellularLocation>
        <location evidence="1">Endoplasmic reticulum membrane</location>
        <topology evidence="1">Multi-pass membrane protein</topology>
    </subcellularLocation>
</comment>
<dbReference type="AlphaFoldDB" id="A0A1L9RZ29"/>
<reference evidence="12" key="1">
    <citation type="journal article" date="2017" name="Genome Biol.">
        <title>Comparative genomics reveals high biological diversity and specific adaptations in the industrially and medically important fungal genus Aspergillus.</title>
        <authorList>
            <person name="de Vries R.P."/>
            <person name="Riley R."/>
            <person name="Wiebenga A."/>
            <person name="Aguilar-Osorio G."/>
            <person name="Amillis S."/>
            <person name="Uchima C.A."/>
            <person name="Anderluh G."/>
            <person name="Asadollahi M."/>
            <person name="Askin M."/>
            <person name="Barry K."/>
            <person name="Battaglia E."/>
            <person name="Bayram O."/>
            <person name="Benocci T."/>
            <person name="Braus-Stromeyer S.A."/>
            <person name="Caldana C."/>
            <person name="Canovas D."/>
            <person name="Cerqueira G.C."/>
            <person name="Chen F."/>
            <person name="Chen W."/>
            <person name="Choi C."/>
            <person name="Clum A."/>
            <person name="Dos Santos R.A."/>
            <person name="Damasio A.R."/>
            <person name="Diallinas G."/>
            <person name="Emri T."/>
            <person name="Fekete E."/>
            <person name="Flipphi M."/>
            <person name="Freyberg S."/>
            <person name="Gallo A."/>
            <person name="Gournas C."/>
            <person name="Habgood R."/>
            <person name="Hainaut M."/>
            <person name="Harispe M.L."/>
            <person name="Henrissat B."/>
            <person name="Hilden K.S."/>
            <person name="Hope R."/>
            <person name="Hossain A."/>
            <person name="Karabika E."/>
            <person name="Karaffa L."/>
            <person name="Karanyi Z."/>
            <person name="Krasevec N."/>
            <person name="Kuo A."/>
            <person name="Kusch H."/>
            <person name="LaButti K."/>
            <person name="Lagendijk E.L."/>
            <person name="Lapidus A."/>
            <person name="Levasseur A."/>
            <person name="Lindquist E."/>
            <person name="Lipzen A."/>
            <person name="Logrieco A.F."/>
            <person name="MacCabe A."/>
            <person name="Maekelae M.R."/>
            <person name="Malavazi I."/>
            <person name="Melin P."/>
            <person name="Meyer V."/>
            <person name="Mielnichuk N."/>
            <person name="Miskei M."/>
            <person name="Molnar A.P."/>
            <person name="Mule G."/>
            <person name="Ngan C.Y."/>
            <person name="Orejas M."/>
            <person name="Orosz E."/>
            <person name="Ouedraogo J.P."/>
            <person name="Overkamp K.M."/>
            <person name="Park H.-S."/>
            <person name="Perrone G."/>
            <person name="Piumi F."/>
            <person name="Punt P.J."/>
            <person name="Ram A.F."/>
            <person name="Ramon A."/>
            <person name="Rauscher S."/>
            <person name="Record E."/>
            <person name="Riano-Pachon D.M."/>
            <person name="Robert V."/>
            <person name="Roehrig J."/>
            <person name="Ruller R."/>
            <person name="Salamov A."/>
            <person name="Salih N.S."/>
            <person name="Samson R.A."/>
            <person name="Sandor E."/>
            <person name="Sanguinetti M."/>
            <person name="Schuetze T."/>
            <person name="Sepcic K."/>
            <person name="Shelest E."/>
            <person name="Sherlock G."/>
            <person name="Sophianopoulou V."/>
            <person name="Squina F.M."/>
            <person name="Sun H."/>
            <person name="Susca A."/>
            <person name="Todd R.B."/>
            <person name="Tsang A."/>
            <person name="Unkles S.E."/>
            <person name="van de Wiele N."/>
            <person name="van Rossen-Uffink D."/>
            <person name="Oliveira J.V."/>
            <person name="Vesth T.C."/>
            <person name="Visser J."/>
            <person name="Yu J.-H."/>
            <person name="Zhou M."/>
            <person name="Andersen M.R."/>
            <person name="Archer D.B."/>
            <person name="Baker S.E."/>
            <person name="Benoit I."/>
            <person name="Brakhage A.A."/>
            <person name="Braus G.H."/>
            <person name="Fischer R."/>
            <person name="Frisvad J.C."/>
            <person name="Goldman G.H."/>
            <person name="Houbraken J."/>
            <person name="Oakley B."/>
            <person name="Pocsi I."/>
            <person name="Scazzocchio C."/>
            <person name="Seiboth B."/>
            <person name="vanKuyk P.A."/>
            <person name="Wortman J."/>
            <person name="Dyer P.S."/>
            <person name="Grigoriev I.V."/>
        </authorList>
    </citation>
    <scope>NUCLEOTIDE SEQUENCE [LARGE SCALE GENOMIC DNA]</scope>
    <source>
        <strain evidence="12">DTO 134E9</strain>
    </source>
</reference>
<protein>
    <submittedName>
        <fullName evidence="11">Uncharacterized protein</fullName>
    </submittedName>
</protein>
<evidence type="ECO:0000313" key="11">
    <source>
        <dbReference type="EMBL" id="OJJ40220.1"/>
    </source>
</evidence>
<dbReference type="OrthoDB" id="5835829at2759"/>
<dbReference type="CDD" id="cd07987">
    <property type="entry name" value="LPLAT_MGAT-like"/>
    <property type="match status" value="1"/>
</dbReference>
<dbReference type="SUPFAM" id="SSF53756">
    <property type="entry name" value="UDP-Glycosyltransferase/glycogen phosphorylase"/>
    <property type="match status" value="1"/>
</dbReference>
<evidence type="ECO:0000256" key="10">
    <source>
        <dbReference type="ARBA" id="ARBA00023315"/>
    </source>
</evidence>
<evidence type="ECO:0000256" key="4">
    <source>
        <dbReference type="ARBA" id="ARBA00022679"/>
    </source>
</evidence>
<keyword evidence="9" id="KW-0472">Membrane</keyword>
<comment type="similarity">
    <text evidence="2">Belongs to the diacylglycerol acyltransferase family.</text>
</comment>
<keyword evidence="3" id="KW-0444">Lipid biosynthesis</keyword>